<keyword evidence="6 9" id="KW-0769">Symport</keyword>
<dbReference type="NCBIfam" id="TIGR00835">
    <property type="entry name" value="agcS"/>
    <property type="match status" value="1"/>
</dbReference>
<dbReference type="PANTHER" id="PTHR30330:SF3">
    <property type="entry name" value="TRANSCRIPTIONAL REGULATOR, LRP FAMILY"/>
    <property type="match status" value="1"/>
</dbReference>
<evidence type="ECO:0000256" key="4">
    <source>
        <dbReference type="ARBA" id="ARBA00022475"/>
    </source>
</evidence>
<dbReference type="PROSITE" id="PS00873">
    <property type="entry name" value="NA_ALANINE_SYMP"/>
    <property type="match status" value="1"/>
</dbReference>
<keyword evidence="8 9" id="KW-0472">Membrane</keyword>
<protein>
    <submittedName>
        <fullName evidence="10">Sodium/glycine symporter GlyP</fullName>
    </submittedName>
</protein>
<evidence type="ECO:0000256" key="6">
    <source>
        <dbReference type="ARBA" id="ARBA00022847"/>
    </source>
</evidence>
<dbReference type="PANTHER" id="PTHR30330">
    <property type="entry name" value="AGSS FAMILY TRANSPORTER, SODIUM-ALANINE"/>
    <property type="match status" value="1"/>
</dbReference>
<evidence type="ECO:0000256" key="1">
    <source>
        <dbReference type="ARBA" id="ARBA00004651"/>
    </source>
</evidence>
<comment type="similarity">
    <text evidence="2 9">Belongs to the alanine or glycine:cation symporter (AGCS) (TC 2.A.25) family.</text>
</comment>
<dbReference type="OrthoDB" id="9806926at2"/>
<comment type="subcellular location">
    <subcellularLocation>
        <location evidence="9">Cell inner membrane</location>
        <topology evidence="9">Multi-pass membrane protein</topology>
    </subcellularLocation>
    <subcellularLocation>
        <location evidence="1">Cell membrane</location>
        <topology evidence="1">Multi-pass membrane protein</topology>
    </subcellularLocation>
</comment>
<keyword evidence="9" id="KW-0997">Cell inner membrane</keyword>
<dbReference type="InterPro" id="IPR001463">
    <property type="entry name" value="Na/Ala_symport"/>
</dbReference>
<dbReference type="EMBL" id="ANIE01000009">
    <property type="protein sequence ID" value="KEF29887.1"/>
    <property type="molecule type" value="Genomic_DNA"/>
</dbReference>
<feature type="transmembrane region" description="Helical" evidence="9">
    <location>
        <begin position="319"/>
        <end position="340"/>
    </location>
</feature>
<dbReference type="STRING" id="1137280.D777_03063"/>
<accession>A0A072MY11</accession>
<feature type="transmembrane region" description="Helical" evidence="9">
    <location>
        <begin position="360"/>
        <end position="383"/>
    </location>
</feature>
<dbReference type="PRINTS" id="PR00175">
    <property type="entry name" value="NAALASMPORT"/>
</dbReference>
<keyword evidence="7 9" id="KW-1133">Transmembrane helix</keyword>
<dbReference type="GO" id="GO:0005283">
    <property type="term" value="F:amino acid:sodium symporter activity"/>
    <property type="evidence" value="ECO:0007669"/>
    <property type="project" value="InterPro"/>
</dbReference>
<dbReference type="FunFam" id="1.20.1740.10:FF:000004">
    <property type="entry name" value="Sodium:alanine symporter family protein"/>
    <property type="match status" value="1"/>
</dbReference>
<feature type="transmembrane region" description="Helical" evidence="9">
    <location>
        <begin position="403"/>
        <end position="422"/>
    </location>
</feature>
<keyword evidence="3 9" id="KW-0813">Transport</keyword>
<evidence type="ECO:0000313" key="10">
    <source>
        <dbReference type="EMBL" id="KEF29887.1"/>
    </source>
</evidence>
<dbReference type="RefSeq" id="WP_036133583.1">
    <property type="nucleotide sequence ID" value="NZ_ANIE01000009.1"/>
</dbReference>
<dbReference type="PATRIC" id="fig|1137280.3.peg.2880"/>
<organism evidence="10 11">
    <name type="scientific">Marinobacter nitratireducens</name>
    <dbReference type="NCBI Taxonomy" id="1137280"/>
    <lineage>
        <taxon>Bacteria</taxon>
        <taxon>Pseudomonadati</taxon>
        <taxon>Pseudomonadota</taxon>
        <taxon>Gammaproteobacteria</taxon>
        <taxon>Pseudomonadales</taxon>
        <taxon>Marinobacteraceae</taxon>
        <taxon>Marinobacter</taxon>
    </lineage>
</organism>
<feature type="transmembrane region" description="Helical" evidence="9">
    <location>
        <begin position="250"/>
        <end position="273"/>
    </location>
</feature>
<evidence type="ECO:0000256" key="2">
    <source>
        <dbReference type="ARBA" id="ARBA00009261"/>
    </source>
</evidence>
<dbReference type="Proteomes" id="UP000035057">
    <property type="component" value="Unassembled WGS sequence"/>
</dbReference>
<evidence type="ECO:0000256" key="8">
    <source>
        <dbReference type="ARBA" id="ARBA00023136"/>
    </source>
</evidence>
<reference evidence="10 11" key="1">
    <citation type="submission" date="2012-12" db="EMBL/GenBank/DDBJ databases">
        <title>Genome assembly of Marinobacter sp. AK21.</title>
        <authorList>
            <person name="Khatri I."/>
            <person name="Kumar R."/>
            <person name="Vaidya B."/>
            <person name="Subramanian S."/>
            <person name="Pinnaka A."/>
        </authorList>
    </citation>
    <scope>NUCLEOTIDE SEQUENCE [LARGE SCALE GENOMIC DNA]</scope>
    <source>
        <strain evidence="10 11">AK21</strain>
    </source>
</reference>
<gene>
    <name evidence="10" type="ORF">D777_03063</name>
</gene>
<feature type="transmembrane region" description="Helical" evidence="9">
    <location>
        <begin position="428"/>
        <end position="446"/>
    </location>
</feature>
<feature type="transmembrane region" description="Helical" evidence="9">
    <location>
        <begin position="65"/>
        <end position="88"/>
    </location>
</feature>
<comment type="caution">
    <text evidence="10">The sequence shown here is derived from an EMBL/GenBank/DDBJ whole genome shotgun (WGS) entry which is preliminary data.</text>
</comment>
<keyword evidence="11" id="KW-1185">Reference proteome</keyword>
<dbReference type="AlphaFoldDB" id="A0A072MY11"/>
<dbReference type="GO" id="GO:0005886">
    <property type="term" value="C:plasma membrane"/>
    <property type="evidence" value="ECO:0007669"/>
    <property type="project" value="UniProtKB-SubCell"/>
</dbReference>
<feature type="transmembrane region" description="Helical" evidence="9">
    <location>
        <begin position="12"/>
        <end position="30"/>
    </location>
</feature>
<keyword evidence="4" id="KW-1003">Cell membrane</keyword>
<feature type="transmembrane region" description="Helical" evidence="9">
    <location>
        <begin position="94"/>
        <end position="116"/>
    </location>
</feature>
<keyword evidence="5 9" id="KW-0812">Transmembrane</keyword>
<evidence type="ECO:0000256" key="3">
    <source>
        <dbReference type="ARBA" id="ARBA00022448"/>
    </source>
</evidence>
<feature type="transmembrane region" description="Helical" evidence="9">
    <location>
        <begin position="224"/>
        <end position="244"/>
    </location>
</feature>
<sequence length="462" mass="49040">MQDWVNDIGAVVWGPLTIVLLVGTGLYLSIRLRFIQLLRLGLSLRIMSGRDEETSRDGELSHFSALTVALSAAIGNGNIAGVATAIALGGPGAIFWMWVTAIFGMATVFASTTLALKFRSYDPETGYSGGPMYYIERGLGPRWKPMAQFFALCAIIAAYGTGNMVEANSVADTLEFSLRDVVQYAPDEGTIFGVKLFIGLLYGGLIWLVIVGGIRRIGKVVSRLVPLMFVLYVGSALVVLGINAEAVPGAFVQILSDAFTGTAATGGFAGAAVMTTIQFGVARGVFSNEAGLGTTPIAMASTKADEPVRAGLVAMNGPLFDTLVVCTITALVIITTGVWTTGVSGSELTTMAFNAAVPDLGKLAVTVSLLFFSFSSVVGWSYYGDRGTGYLFGTQSIRLYRNLFCLMLPVGAVMDLELVWGLCDIANGLMAIPNLIALLLLSPLVFRMTREYFLRRTAGAVL</sequence>
<name>A0A072MY11_9GAMM</name>
<dbReference type="Pfam" id="PF01235">
    <property type="entry name" value="Na_Ala_symp"/>
    <property type="match status" value="1"/>
</dbReference>
<evidence type="ECO:0000256" key="9">
    <source>
        <dbReference type="RuleBase" id="RU363064"/>
    </source>
</evidence>
<evidence type="ECO:0000256" key="7">
    <source>
        <dbReference type="ARBA" id="ARBA00022989"/>
    </source>
</evidence>
<feature type="transmembrane region" description="Helical" evidence="9">
    <location>
        <begin position="191"/>
        <end position="212"/>
    </location>
</feature>
<feature type="transmembrane region" description="Helical" evidence="9">
    <location>
        <begin position="149"/>
        <end position="171"/>
    </location>
</feature>
<evidence type="ECO:0000256" key="5">
    <source>
        <dbReference type="ARBA" id="ARBA00022692"/>
    </source>
</evidence>
<proteinExistence type="inferred from homology"/>
<dbReference type="Gene3D" id="1.20.1740.10">
    <property type="entry name" value="Amino acid/polyamine transporter I"/>
    <property type="match status" value="1"/>
</dbReference>
<evidence type="ECO:0000313" key="11">
    <source>
        <dbReference type="Proteomes" id="UP000035057"/>
    </source>
</evidence>